<proteinExistence type="predicted"/>
<organism evidence="2 3">
    <name type="scientific">Cupriavidus pampae</name>
    <dbReference type="NCBI Taxonomy" id="659251"/>
    <lineage>
        <taxon>Bacteria</taxon>
        <taxon>Pseudomonadati</taxon>
        <taxon>Pseudomonadota</taxon>
        <taxon>Betaproteobacteria</taxon>
        <taxon>Burkholderiales</taxon>
        <taxon>Burkholderiaceae</taxon>
        <taxon>Cupriavidus</taxon>
    </lineage>
</organism>
<gene>
    <name evidence="2" type="ORF">LMG32289_05719</name>
</gene>
<evidence type="ECO:0000313" key="2">
    <source>
        <dbReference type="EMBL" id="CAG9184735.1"/>
    </source>
</evidence>
<evidence type="ECO:0008006" key="4">
    <source>
        <dbReference type="Google" id="ProtNLM"/>
    </source>
</evidence>
<name>A0ABM8XWE9_9BURK</name>
<dbReference type="RefSeq" id="WP_223994470.1">
    <property type="nucleotide sequence ID" value="NZ_CAJZAG010000013.1"/>
</dbReference>
<dbReference type="Proteomes" id="UP000706525">
    <property type="component" value="Unassembled WGS sequence"/>
</dbReference>
<dbReference type="InterPro" id="IPR019238">
    <property type="entry name" value="AbiEi_2"/>
</dbReference>
<feature type="compositionally biased region" description="Basic and acidic residues" evidence="1">
    <location>
        <begin position="271"/>
        <end position="283"/>
    </location>
</feature>
<feature type="region of interest" description="Disordered" evidence="1">
    <location>
        <begin position="213"/>
        <end position="283"/>
    </location>
</feature>
<evidence type="ECO:0000313" key="3">
    <source>
        <dbReference type="Proteomes" id="UP000706525"/>
    </source>
</evidence>
<comment type="caution">
    <text evidence="2">The sequence shown here is derived from an EMBL/GenBank/DDBJ whole genome shotgun (WGS) entry which is preliminary data.</text>
</comment>
<dbReference type="Pfam" id="PF09952">
    <property type="entry name" value="AbiEi_2"/>
    <property type="match status" value="1"/>
</dbReference>
<protein>
    <recommendedName>
        <fullName evidence="4">MarR family transcriptional regulator</fullName>
    </recommendedName>
</protein>
<reference evidence="2 3" key="1">
    <citation type="submission" date="2021-08" db="EMBL/GenBank/DDBJ databases">
        <authorList>
            <person name="Peeters C."/>
        </authorList>
    </citation>
    <scope>NUCLEOTIDE SEQUENCE [LARGE SCALE GENOMIC DNA]</scope>
    <source>
        <strain evidence="2 3">LMG 32289</strain>
    </source>
</reference>
<dbReference type="EMBL" id="CAJZAG010000013">
    <property type="protein sequence ID" value="CAG9184735.1"/>
    <property type="molecule type" value="Genomic_DNA"/>
</dbReference>
<evidence type="ECO:0000256" key="1">
    <source>
        <dbReference type="SAM" id="MobiDB-lite"/>
    </source>
</evidence>
<accession>A0ABM8XWE9</accession>
<keyword evidence="3" id="KW-1185">Reference proteome</keyword>
<sequence>MEQNTGEIDWVEAALAALHRITGIQGRIRRIRRASRAETGEAVASAAAVGLRHGAVSSRLAVVCRRAVRTSGDLSVVHAQLAGHKGERVVGEKAAGSDAGLLITTYLTPALAVQCREMGLQFVDTAGNAYLDVAGLFVFVCGQTPPGSLVRPPMRTTGNPSSQRMVFTLLCQPALLQATYREIAHLSGIALGSVGAVFNGLAARGWLLETRAEGRAGTRSEPPSEAAESEDAQGEPPQGARAKGKGKGGANHSVRDGTEDGEEGAASGAGHHGDGRVEEKRRLTAPDRLLDEWVANYPTILRPRLQPRRFAAPSSDWWRALRAEDLAAFDACWGGEVAALALLPGSELSGEPQTLYMRPARMAQGIHALTSRYRLKPQPNGPIEILEAFWDASIDDPTRPGLAPPVLVYADLMASLQPTNLEVAAELRKGVIMDALDQF</sequence>